<dbReference type="GO" id="GO:0003978">
    <property type="term" value="F:UDP-glucose 4-epimerase activity"/>
    <property type="evidence" value="ECO:0007669"/>
    <property type="project" value="UniProtKB-UniRule"/>
</dbReference>
<reference evidence="11 12" key="1">
    <citation type="submission" date="2017-11" db="EMBL/GenBank/DDBJ databases">
        <title>Genomic Encyclopedia of Type Strains, Phase III (KMG-III): the genomes of soil and plant-associated and newly described type strains.</title>
        <authorList>
            <person name="Whitman W."/>
        </authorList>
    </citation>
    <scope>NUCLEOTIDE SEQUENCE [LARGE SCALE GENOMIC DNA]</scope>
    <source>
        <strain evidence="11 12">UB-Domo-W1</strain>
    </source>
</reference>
<dbReference type="InterPro" id="IPR005886">
    <property type="entry name" value="UDP_G4E"/>
</dbReference>
<gene>
    <name evidence="11" type="ORF">B0G85_1756</name>
</gene>
<dbReference type="SUPFAM" id="SSF51735">
    <property type="entry name" value="NAD(P)-binding Rossmann-fold domains"/>
    <property type="match status" value="1"/>
</dbReference>
<dbReference type="Proteomes" id="UP000229366">
    <property type="component" value="Unassembled WGS sequence"/>
</dbReference>
<dbReference type="PANTHER" id="PTHR43725:SF47">
    <property type="entry name" value="UDP-GLUCOSE 4-EPIMERASE"/>
    <property type="match status" value="1"/>
</dbReference>
<comment type="subunit">
    <text evidence="9">Homodimer.</text>
</comment>
<comment type="pathway">
    <text evidence="3 9">Carbohydrate metabolism; galactose metabolism.</text>
</comment>
<dbReference type="PANTHER" id="PTHR43725">
    <property type="entry name" value="UDP-GLUCOSE 4-EPIMERASE"/>
    <property type="match status" value="1"/>
</dbReference>
<sequence>MKIMNILLTGGAGYIGSHTALALLNAGHTPILLDNFSASDPKILTLLKAAAKKDILFYEGNVGNQTLIRQILKEHSVDVVMHFAAFKAVGESVKNPLAYYKNNVSEFVNLLSAMDAEKVRNLIFSSSCTVYGNPVRLPVSEDFSYGFNNPYGHTKVVCEQILESVCVSNKGWKVGKLRYFNPVGSHDSGYFGELPVGLPSNLMPYLDQVASGEVQKLYIFGGDYPTGDGTCIRDYVHISDLSEGHIASLEGLIKVGSHAVNLGTGIGYSVLEVVAEYERVTRKKIPYEIIGRRPGDVPAAFADPSMAFQVLGWKAKRSLGEMCLSSYSWRMQLPTLLSSCNLAPIGISPLE</sequence>
<dbReference type="AlphaFoldDB" id="A0A2M8VJH4"/>
<feature type="domain" description="NAD(P)-binding" evidence="10">
    <location>
        <begin position="7"/>
        <end position="323"/>
    </location>
</feature>
<evidence type="ECO:0000256" key="8">
    <source>
        <dbReference type="ARBA" id="ARBA00023235"/>
    </source>
</evidence>
<evidence type="ECO:0000256" key="6">
    <source>
        <dbReference type="ARBA" id="ARBA00018569"/>
    </source>
</evidence>
<name>A0A2M8VJH4_9BURK</name>
<comment type="caution">
    <text evidence="11">The sequence shown here is derived from an EMBL/GenBank/DDBJ whole genome shotgun (WGS) entry which is preliminary data.</text>
</comment>
<evidence type="ECO:0000256" key="1">
    <source>
        <dbReference type="ARBA" id="ARBA00000083"/>
    </source>
</evidence>
<proteinExistence type="inferred from homology"/>
<dbReference type="Gene3D" id="3.90.25.10">
    <property type="entry name" value="UDP-galactose 4-epimerase, domain 1"/>
    <property type="match status" value="1"/>
</dbReference>
<dbReference type="NCBIfam" id="TIGR01179">
    <property type="entry name" value="galE"/>
    <property type="match status" value="1"/>
</dbReference>
<keyword evidence="8 9" id="KW-0413">Isomerase</keyword>
<evidence type="ECO:0000256" key="5">
    <source>
        <dbReference type="ARBA" id="ARBA00013189"/>
    </source>
</evidence>
<evidence type="ECO:0000256" key="7">
    <source>
        <dbReference type="ARBA" id="ARBA00023027"/>
    </source>
</evidence>
<evidence type="ECO:0000256" key="2">
    <source>
        <dbReference type="ARBA" id="ARBA00001911"/>
    </source>
</evidence>
<dbReference type="GO" id="GO:0005829">
    <property type="term" value="C:cytosol"/>
    <property type="evidence" value="ECO:0007669"/>
    <property type="project" value="TreeGrafter"/>
</dbReference>
<protein>
    <recommendedName>
        <fullName evidence="6 9">UDP-glucose 4-epimerase</fullName>
        <ecNumber evidence="5 9">5.1.3.2</ecNumber>
    </recommendedName>
</protein>
<evidence type="ECO:0000313" key="11">
    <source>
        <dbReference type="EMBL" id="PJI77153.1"/>
    </source>
</evidence>
<dbReference type="InterPro" id="IPR036291">
    <property type="entry name" value="NAD(P)-bd_dom_sf"/>
</dbReference>
<keyword evidence="12" id="KW-1185">Reference proteome</keyword>
<dbReference type="CDD" id="cd05247">
    <property type="entry name" value="UDP_G4E_1_SDR_e"/>
    <property type="match status" value="1"/>
</dbReference>
<organism evidence="11 12">
    <name type="scientific">Polynucleobacter brandtiae</name>
    <dbReference type="NCBI Taxonomy" id="1938816"/>
    <lineage>
        <taxon>Bacteria</taxon>
        <taxon>Pseudomonadati</taxon>
        <taxon>Pseudomonadota</taxon>
        <taxon>Betaproteobacteria</taxon>
        <taxon>Burkholderiales</taxon>
        <taxon>Burkholderiaceae</taxon>
        <taxon>Polynucleobacter</taxon>
    </lineage>
</organism>
<evidence type="ECO:0000256" key="3">
    <source>
        <dbReference type="ARBA" id="ARBA00004947"/>
    </source>
</evidence>
<evidence type="ECO:0000313" key="12">
    <source>
        <dbReference type="Proteomes" id="UP000229366"/>
    </source>
</evidence>
<evidence type="ECO:0000256" key="4">
    <source>
        <dbReference type="ARBA" id="ARBA00007637"/>
    </source>
</evidence>
<evidence type="ECO:0000259" key="10">
    <source>
        <dbReference type="Pfam" id="PF16363"/>
    </source>
</evidence>
<dbReference type="Gene3D" id="3.40.50.720">
    <property type="entry name" value="NAD(P)-binding Rossmann-like Domain"/>
    <property type="match status" value="1"/>
</dbReference>
<dbReference type="UniPathway" id="UPA00214"/>
<comment type="similarity">
    <text evidence="4 9">Belongs to the NAD(P)-dependent epimerase/dehydratase family.</text>
</comment>
<dbReference type="Pfam" id="PF16363">
    <property type="entry name" value="GDP_Man_Dehyd"/>
    <property type="match status" value="1"/>
</dbReference>
<accession>A0A2M8VJH4</accession>
<comment type="catalytic activity">
    <reaction evidence="1 9">
        <text>UDP-alpha-D-glucose = UDP-alpha-D-galactose</text>
        <dbReference type="Rhea" id="RHEA:22168"/>
        <dbReference type="ChEBI" id="CHEBI:58885"/>
        <dbReference type="ChEBI" id="CHEBI:66914"/>
        <dbReference type="EC" id="5.1.3.2"/>
    </reaction>
</comment>
<dbReference type="EC" id="5.1.3.2" evidence="5 9"/>
<keyword evidence="9" id="KW-0119">Carbohydrate metabolism</keyword>
<evidence type="ECO:0000256" key="9">
    <source>
        <dbReference type="RuleBase" id="RU366046"/>
    </source>
</evidence>
<comment type="cofactor">
    <cofactor evidence="2 9">
        <name>NAD(+)</name>
        <dbReference type="ChEBI" id="CHEBI:57540"/>
    </cofactor>
</comment>
<keyword evidence="7 9" id="KW-0520">NAD</keyword>
<dbReference type="InterPro" id="IPR016040">
    <property type="entry name" value="NAD(P)-bd_dom"/>
</dbReference>
<dbReference type="EMBL" id="PGTX01000004">
    <property type="protein sequence ID" value="PJI77153.1"/>
    <property type="molecule type" value="Genomic_DNA"/>
</dbReference>
<dbReference type="GO" id="GO:0006012">
    <property type="term" value="P:galactose metabolic process"/>
    <property type="evidence" value="ECO:0007669"/>
    <property type="project" value="UniProtKB-UniPathway"/>
</dbReference>